<protein>
    <submittedName>
        <fullName evidence="1">Uncharacterized protein</fullName>
    </submittedName>
</protein>
<sequence length="142" mass="15543">MKTGENIMAFQLNNRSKTTQNSARRNEREPSEFDGIWLNVGVEIEIDGEIHFARLNKGIALADLEVAKISPRTVESNPSYAAQLSEANKVVKALQKGGLQLDHGDAAPLKLAVQMYRTEEASQNMPEITDSDVDATAANIFG</sequence>
<evidence type="ECO:0000313" key="2">
    <source>
        <dbReference type="Proteomes" id="UP000259976"/>
    </source>
</evidence>
<name>A0A191VYF8_9CAUD</name>
<dbReference type="EMBL" id="KU885989">
    <property type="protein sequence ID" value="ANJ20746.1"/>
    <property type="molecule type" value="Genomic_DNA"/>
</dbReference>
<gene>
    <name evidence="1" type="ORF">RDp01_gp12</name>
</gene>
<organism evidence="1 2">
    <name type="scientific">Roseobacter phage RD-1410W1-01</name>
    <dbReference type="NCBI Taxonomy" id="1815984"/>
    <lineage>
        <taxon>Viruses</taxon>
        <taxon>Duplodnaviria</taxon>
        <taxon>Heunggongvirae</taxon>
        <taxon>Uroviricota</taxon>
        <taxon>Caudoviricetes</taxon>
        <taxon>Schitoviridae</taxon>
        <taxon>Rhodovirinae</taxon>
        <taxon>Aoqinvirus</taxon>
        <taxon>Aoqinvirus RD1410W101</taxon>
    </lineage>
</organism>
<reference evidence="1 2" key="1">
    <citation type="journal article" date="2016" name="Curr. Microbiol.">
        <title>Characterization and Complete Genome Sequences of Three N4-Like Roseobacter Phages Isolated from the South China Sea.</title>
        <authorList>
            <person name="Li B."/>
            <person name="Zhang S."/>
            <person name="Long L."/>
            <person name="Huang S."/>
        </authorList>
    </citation>
    <scope>NUCLEOTIDE SEQUENCE [LARGE SCALE GENOMIC DNA]</scope>
</reference>
<accession>A0A191VYF8</accession>
<evidence type="ECO:0000313" key="1">
    <source>
        <dbReference type="EMBL" id="ANJ20746.1"/>
    </source>
</evidence>
<proteinExistence type="predicted"/>
<keyword evidence="2" id="KW-1185">Reference proteome</keyword>
<dbReference type="Proteomes" id="UP000259976">
    <property type="component" value="Segment"/>
</dbReference>